<name>A0ABU6WE47_9FABA</name>
<protein>
    <submittedName>
        <fullName evidence="1">Uncharacterized protein</fullName>
    </submittedName>
</protein>
<organism evidence="1 2">
    <name type="scientific">Stylosanthes scabra</name>
    <dbReference type="NCBI Taxonomy" id="79078"/>
    <lineage>
        <taxon>Eukaryota</taxon>
        <taxon>Viridiplantae</taxon>
        <taxon>Streptophyta</taxon>
        <taxon>Embryophyta</taxon>
        <taxon>Tracheophyta</taxon>
        <taxon>Spermatophyta</taxon>
        <taxon>Magnoliopsida</taxon>
        <taxon>eudicotyledons</taxon>
        <taxon>Gunneridae</taxon>
        <taxon>Pentapetalae</taxon>
        <taxon>rosids</taxon>
        <taxon>fabids</taxon>
        <taxon>Fabales</taxon>
        <taxon>Fabaceae</taxon>
        <taxon>Papilionoideae</taxon>
        <taxon>50 kb inversion clade</taxon>
        <taxon>dalbergioids sensu lato</taxon>
        <taxon>Dalbergieae</taxon>
        <taxon>Pterocarpus clade</taxon>
        <taxon>Stylosanthes</taxon>
    </lineage>
</organism>
<dbReference type="EMBL" id="JASCZI010181416">
    <property type="protein sequence ID" value="MED6183208.1"/>
    <property type="molecule type" value="Genomic_DNA"/>
</dbReference>
<keyword evidence="2" id="KW-1185">Reference proteome</keyword>
<sequence length="150" mass="17096">MKQPPLICCCCRTRARVRERNGEEDGRHCCRGSVAVVGEGGEADWYAYQREREDMRVVVSGLHGAITTVNHQNSRHCHRNSLPLQPPPVFFKVTGSFIVAFRPLFGAVELRKDVMVMVAGLYVTITAVVHRNSRFITAIPRCRRCCWFNY</sequence>
<accession>A0ABU6WE47</accession>
<evidence type="ECO:0000313" key="2">
    <source>
        <dbReference type="Proteomes" id="UP001341840"/>
    </source>
</evidence>
<proteinExistence type="predicted"/>
<comment type="caution">
    <text evidence="1">The sequence shown here is derived from an EMBL/GenBank/DDBJ whole genome shotgun (WGS) entry which is preliminary data.</text>
</comment>
<reference evidence="1 2" key="1">
    <citation type="journal article" date="2023" name="Plants (Basel)">
        <title>Bridging the Gap: Combining Genomics and Transcriptomics Approaches to Understand Stylosanthes scabra, an Orphan Legume from the Brazilian Caatinga.</title>
        <authorList>
            <person name="Ferreira-Neto J.R.C."/>
            <person name="da Silva M.D."/>
            <person name="Binneck E."/>
            <person name="de Melo N.F."/>
            <person name="da Silva R.H."/>
            <person name="de Melo A.L.T.M."/>
            <person name="Pandolfi V."/>
            <person name="Bustamante F.O."/>
            <person name="Brasileiro-Vidal A.C."/>
            <person name="Benko-Iseppon A.M."/>
        </authorList>
    </citation>
    <scope>NUCLEOTIDE SEQUENCE [LARGE SCALE GENOMIC DNA]</scope>
    <source>
        <tissue evidence="1">Leaves</tissue>
    </source>
</reference>
<dbReference type="Proteomes" id="UP001341840">
    <property type="component" value="Unassembled WGS sequence"/>
</dbReference>
<gene>
    <name evidence="1" type="ORF">PIB30_035902</name>
</gene>
<evidence type="ECO:0000313" key="1">
    <source>
        <dbReference type="EMBL" id="MED6183208.1"/>
    </source>
</evidence>